<comment type="similarity">
    <text evidence="9">Belongs to the FtsQ/DivIB family. FtsQ subfamily.</text>
</comment>
<keyword evidence="5 9" id="KW-0812">Transmembrane</keyword>
<evidence type="ECO:0000256" key="6">
    <source>
        <dbReference type="ARBA" id="ARBA00022989"/>
    </source>
</evidence>
<proteinExistence type="inferred from homology"/>
<dbReference type="GO" id="GO:0090529">
    <property type="term" value="P:cell septum assembly"/>
    <property type="evidence" value="ECO:0007669"/>
    <property type="project" value="InterPro"/>
</dbReference>
<keyword evidence="4 9" id="KW-0132">Cell division</keyword>
<protein>
    <recommendedName>
        <fullName evidence="9">Cell division protein FtsQ</fullName>
    </recommendedName>
</protein>
<keyword evidence="8 9" id="KW-0131">Cell cycle</keyword>
<dbReference type="HAMAP" id="MF_00911">
    <property type="entry name" value="FtsQ_subfam"/>
    <property type="match status" value="1"/>
</dbReference>
<dbReference type="InterPro" id="IPR013685">
    <property type="entry name" value="POTRA_FtsQ_type"/>
</dbReference>
<accession>A0A1K2HX90</accession>
<evidence type="ECO:0000259" key="10">
    <source>
        <dbReference type="PROSITE" id="PS51779"/>
    </source>
</evidence>
<evidence type="ECO:0000256" key="5">
    <source>
        <dbReference type="ARBA" id="ARBA00022692"/>
    </source>
</evidence>
<keyword evidence="3 9" id="KW-0997">Cell inner membrane</keyword>
<dbReference type="Gene3D" id="3.10.20.310">
    <property type="entry name" value="membrane protein fhac"/>
    <property type="match status" value="1"/>
</dbReference>
<sequence>MQQVGSNVFLASAEPVDPRQLPAPFRPRSLPRRMVATARHAWVLHRRALKLAMAGVVVLAAGVGLYEARDHISTGLASATDLVQGRFASAGFGINAIEISGQRLTRERDIFALLTMGNGNSTLTYDVDKARMRLEWLQAVESASVRKVYPDRLEVAIVEREPVARWRVAGVTYLVDVQGRRIGTTDGAFGELPLVIGSGAADDAQVMIRALAQHPDLKAGIAALSRISDRRWDLIFQTGLRVQLPEQGVAQALVQLAQYQRDYRLLDRDVTVIDLRVPGLVALEPGEDAAAQIEAERKAAGKKRS</sequence>
<dbReference type="AlphaFoldDB" id="A0A1K2HX90"/>
<comment type="function">
    <text evidence="9">Essential cell division protein.</text>
</comment>
<evidence type="ECO:0000256" key="2">
    <source>
        <dbReference type="ARBA" id="ARBA00022475"/>
    </source>
</evidence>
<name>A0A1K2HX90_9HYPH</name>
<dbReference type="PANTHER" id="PTHR35851">
    <property type="entry name" value="CELL DIVISION PROTEIN FTSQ"/>
    <property type="match status" value="1"/>
</dbReference>
<keyword evidence="7 9" id="KW-0472">Membrane</keyword>
<evidence type="ECO:0000313" key="11">
    <source>
        <dbReference type="EMBL" id="SFZ82861.1"/>
    </source>
</evidence>
<organism evidence="11 12">
    <name type="scientific">Devosia enhydra</name>
    <dbReference type="NCBI Taxonomy" id="665118"/>
    <lineage>
        <taxon>Bacteria</taxon>
        <taxon>Pseudomonadati</taxon>
        <taxon>Pseudomonadota</taxon>
        <taxon>Alphaproteobacteria</taxon>
        <taxon>Hyphomicrobiales</taxon>
        <taxon>Devosiaceae</taxon>
        <taxon>Devosia</taxon>
    </lineage>
</organism>
<dbReference type="GO" id="GO:0032153">
    <property type="term" value="C:cell division site"/>
    <property type="evidence" value="ECO:0007669"/>
    <property type="project" value="UniProtKB-UniRule"/>
</dbReference>
<keyword evidence="6 9" id="KW-1133">Transmembrane helix</keyword>
<evidence type="ECO:0000256" key="4">
    <source>
        <dbReference type="ARBA" id="ARBA00022618"/>
    </source>
</evidence>
<feature type="domain" description="POTRA" evidence="10">
    <location>
        <begin position="92"/>
        <end position="160"/>
    </location>
</feature>
<dbReference type="InterPro" id="IPR045335">
    <property type="entry name" value="FtsQ_C_sf"/>
</dbReference>
<keyword evidence="2 9" id="KW-1003">Cell membrane</keyword>
<dbReference type="GO" id="GO:0005886">
    <property type="term" value="C:plasma membrane"/>
    <property type="evidence" value="ECO:0007669"/>
    <property type="project" value="UniProtKB-SubCell"/>
</dbReference>
<dbReference type="InterPro" id="IPR034746">
    <property type="entry name" value="POTRA"/>
</dbReference>
<dbReference type="EMBL" id="FPKU01000001">
    <property type="protein sequence ID" value="SFZ82861.1"/>
    <property type="molecule type" value="Genomic_DNA"/>
</dbReference>
<keyword evidence="12" id="KW-1185">Reference proteome</keyword>
<reference evidence="11 12" key="1">
    <citation type="submission" date="2016-11" db="EMBL/GenBank/DDBJ databases">
        <authorList>
            <person name="Jaros S."/>
            <person name="Januszkiewicz K."/>
            <person name="Wedrychowicz H."/>
        </authorList>
    </citation>
    <scope>NUCLEOTIDE SEQUENCE [LARGE SCALE GENOMIC DNA]</scope>
    <source>
        <strain evidence="11 12">ATCC 23634</strain>
    </source>
</reference>
<evidence type="ECO:0000256" key="8">
    <source>
        <dbReference type="ARBA" id="ARBA00023306"/>
    </source>
</evidence>
<evidence type="ECO:0000256" key="1">
    <source>
        <dbReference type="ARBA" id="ARBA00004370"/>
    </source>
</evidence>
<evidence type="ECO:0000256" key="9">
    <source>
        <dbReference type="HAMAP-Rule" id="MF_00911"/>
    </source>
</evidence>
<evidence type="ECO:0000256" key="7">
    <source>
        <dbReference type="ARBA" id="ARBA00023136"/>
    </source>
</evidence>
<dbReference type="Gene3D" id="3.40.50.11690">
    <property type="entry name" value="Cell division protein FtsQ/DivIB"/>
    <property type="match status" value="1"/>
</dbReference>
<dbReference type="PANTHER" id="PTHR35851:SF1">
    <property type="entry name" value="CELL DIVISION PROTEIN FTSQ"/>
    <property type="match status" value="1"/>
</dbReference>
<evidence type="ECO:0000313" key="12">
    <source>
        <dbReference type="Proteomes" id="UP000183447"/>
    </source>
</evidence>
<gene>
    <name evidence="9" type="primary">ftsQ</name>
    <name evidence="11" type="ORF">SAMN02983003_1318</name>
</gene>
<dbReference type="InterPro" id="IPR026579">
    <property type="entry name" value="FtsQ"/>
</dbReference>
<comment type="subcellular location">
    <subcellularLocation>
        <location evidence="9">Cell inner membrane</location>
        <topology evidence="9">Single-pass type II membrane protein</topology>
    </subcellularLocation>
    <subcellularLocation>
        <location evidence="1">Membrane</location>
    </subcellularLocation>
    <text evidence="9">Localizes to the division septum.</text>
</comment>
<dbReference type="Pfam" id="PF03799">
    <property type="entry name" value="FtsQ_DivIB_C"/>
    <property type="match status" value="1"/>
</dbReference>
<dbReference type="STRING" id="665118.SAMN02983003_1318"/>
<dbReference type="InterPro" id="IPR005548">
    <property type="entry name" value="Cell_div_FtsQ/DivIB_C"/>
</dbReference>
<dbReference type="GO" id="GO:0043093">
    <property type="term" value="P:FtsZ-dependent cytokinesis"/>
    <property type="evidence" value="ECO:0007669"/>
    <property type="project" value="UniProtKB-UniRule"/>
</dbReference>
<evidence type="ECO:0000256" key="3">
    <source>
        <dbReference type="ARBA" id="ARBA00022519"/>
    </source>
</evidence>
<dbReference type="Proteomes" id="UP000183447">
    <property type="component" value="Unassembled WGS sequence"/>
</dbReference>
<dbReference type="PROSITE" id="PS51779">
    <property type="entry name" value="POTRA"/>
    <property type="match status" value="1"/>
</dbReference>
<dbReference type="Pfam" id="PF08478">
    <property type="entry name" value="POTRA_1"/>
    <property type="match status" value="1"/>
</dbReference>